<evidence type="ECO:0000313" key="2">
    <source>
        <dbReference type="Proteomes" id="UP001321473"/>
    </source>
</evidence>
<dbReference type="Proteomes" id="UP001321473">
    <property type="component" value="Unassembled WGS sequence"/>
</dbReference>
<proteinExistence type="predicted"/>
<keyword evidence="2" id="KW-1185">Reference proteome</keyword>
<sequence length="99" mass="11350">MEKREQGSSPTKPRNPFKRKIWFEASVDKNQQVSVEMKKKCRDLLLRAIGNVLKSYPAASAETKVLLHDTFENIMKGLNKAFQLRVLDPSKLEKCESLS</sequence>
<dbReference type="AlphaFoldDB" id="A0AAQ4E8G1"/>
<reference evidence="1 2" key="1">
    <citation type="journal article" date="2023" name="Arcadia Sci">
        <title>De novo assembly of a long-read Amblyomma americanum tick genome.</title>
        <authorList>
            <person name="Chou S."/>
            <person name="Poskanzer K.E."/>
            <person name="Rollins M."/>
            <person name="Thuy-Boun P.S."/>
        </authorList>
    </citation>
    <scope>NUCLEOTIDE SEQUENCE [LARGE SCALE GENOMIC DNA]</scope>
    <source>
        <strain evidence="1">F_SG_1</strain>
        <tissue evidence="1">Salivary glands</tissue>
    </source>
</reference>
<protein>
    <submittedName>
        <fullName evidence="1">Uncharacterized protein</fullName>
    </submittedName>
</protein>
<comment type="caution">
    <text evidence="1">The sequence shown here is derived from an EMBL/GenBank/DDBJ whole genome shotgun (WGS) entry which is preliminary data.</text>
</comment>
<evidence type="ECO:0000313" key="1">
    <source>
        <dbReference type="EMBL" id="KAK8770965.1"/>
    </source>
</evidence>
<organism evidence="1 2">
    <name type="scientific">Amblyomma americanum</name>
    <name type="common">Lone star tick</name>
    <dbReference type="NCBI Taxonomy" id="6943"/>
    <lineage>
        <taxon>Eukaryota</taxon>
        <taxon>Metazoa</taxon>
        <taxon>Ecdysozoa</taxon>
        <taxon>Arthropoda</taxon>
        <taxon>Chelicerata</taxon>
        <taxon>Arachnida</taxon>
        <taxon>Acari</taxon>
        <taxon>Parasitiformes</taxon>
        <taxon>Ixodida</taxon>
        <taxon>Ixodoidea</taxon>
        <taxon>Ixodidae</taxon>
        <taxon>Amblyomminae</taxon>
        <taxon>Amblyomma</taxon>
    </lineage>
</organism>
<gene>
    <name evidence="1" type="ORF">V5799_025793</name>
</gene>
<dbReference type="EMBL" id="JARKHS020020320">
    <property type="protein sequence ID" value="KAK8770965.1"/>
    <property type="molecule type" value="Genomic_DNA"/>
</dbReference>
<name>A0AAQ4E8G1_AMBAM</name>
<accession>A0AAQ4E8G1</accession>